<accession>A0A224YXR5</accession>
<feature type="compositionally biased region" description="Basic and acidic residues" evidence="1">
    <location>
        <begin position="159"/>
        <end position="179"/>
    </location>
</feature>
<keyword evidence="2" id="KW-1133">Transmembrane helix</keyword>
<keyword evidence="2" id="KW-0472">Membrane</keyword>
<proteinExistence type="predicted"/>
<evidence type="ECO:0000313" key="3">
    <source>
        <dbReference type="EMBL" id="MAA22397.1"/>
    </source>
</evidence>
<keyword evidence="2" id="KW-0812">Transmembrane</keyword>
<dbReference type="EMBL" id="GFPF01011251">
    <property type="protein sequence ID" value="MAA22397.1"/>
    <property type="molecule type" value="Transcribed_RNA"/>
</dbReference>
<name>A0A224YXR5_9ACAR</name>
<feature type="transmembrane region" description="Helical" evidence="2">
    <location>
        <begin position="87"/>
        <end position="108"/>
    </location>
</feature>
<keyword evidence="3" id="KW-0675">Receptor</keyword>
<feature type="region of interest" description="Disordered" evidence="1">
    <location>
        <begin position="159"/>
        <end position="196"/>
    </location>
</feature>
<organism evidence="3">
    <name type="scientific">Rhipicephalus zambeziensis</name>
    <dbReference type="NCBI Taxonomy" id="60191"/>
    <lineage>
        <taxon>Eukaryota</taxon>
        <taxon>Metazoa</taxon>
        <taxon>Ecdysozoa</taxon>
        <taxon>Arthropoda</taxon>
        <taxon>Chelicerata</taxon>
        <taxon>Arachnida</taxon>
        <taxon>Acari</taxon>
        <taxon>Parasitiformes</taxon>
        <taxon>Ixodida</taxon>
        <taxon>Ixodoidea</taxon>
        <taxon>Ixodidae</taxon>
        <taxon>Rhipicephalinae</taxon>
        <taxon>Rhipicephalus</taxon>
        <taxon>Rhipicephalus</taxon>
    </lineage>
</organism>
<sequence length="217" mass="24876">MTQELGDELSRVLRERGPIDTVLDRFERQTKLRREYLVYGAAGIVAIMFAMDWMSAYLCQSISTVIGVLGCLRALERQDPATMQKWTAYWLIYVILNYYLGFAVRFVGHYFKKNPHVQVPASHLVLAAHREQRIGLHLQQAAGAPLIPANRDDDRVFGAQEDRHPADPAARRRATRQDAPECVPRPPVRRRGLNKTPGQDADFWGVHVERRWRSVCV</sequence>
<protein>
    <submittedName>
        <fullName evidence="3">Receptor expression-enhancing protein 5/6</fullName>
    </submittedName>
</protein>
<evidence type="ECO:0000256" key="1">
    <source>
        <dbReference type="SAM" id="MobiDB-lite"/>
    </source>
</evidence>
<dbReference type="AlphaFoldDB" id="A0A224YXR5"/>
<feature type="transmembrane region" description="Helical" evidence="2">
    <location>
        <begin position="36"/>
        <end position="51"/>
    </location>
</feature>
<reference evidence="3" key="1">
    <citation type="journal article" date="2017" name="Parasit. Vectors">
        <title>Sialotranscriptomics of Rhipicephalus zambeziensis reveals intricate expression profiles of secretory proteins and suggests tight temporal transcriptional regulation during blood-feeding.</title>
        <authorList>
            <person name="de Castro M.H."/>
            <person name="de Klerk D."/>
            <person name="Pienaar R."/>
            <person name="Rees D.J.G."/>
            <person name="Mans B.J."/>
        </authorList>
    </citation>
    <scope>NUCLEOTIDE SEQUENCE</scope>
    <source>
        <tissue evidence="3">Salivary glands</tissue>
    </source>
</reference>
<evidence type="ECO:0000256" key="2">
    <source>
        <dbReference type="SAM" id="Phobius"/>
    </source>
</evidence>